<name>A0A7W9MU43_9ACTN</name>
<dbReference type="Pfam" id="PF03861">
    <property type="entry name" value="ANTAR"/>
    <property type="match status" value="1"/>
</dbReference>
<evidence type="ECO:0000313" key="2">
    <source>
        <dbReference type="EMBL" id="MBB5835847.1"/>
    </source>
</evidence>
<dbReference type="EMBL" id="JACHMY010000001">
    <property type="protein sequence ID" value="MBB5835847.1"/>
    <property type="molecule type" value="Genomic_DNA"/>
</dbReference>
<dbReference type="Proteomes" id="UP000549971">
    <property type="component" value="Unassembled WGS sequence"/>
</dbReference>
<dbReference type="RefSeq" id="WP_184795439.1">
    <property type="nucleotide sequence ID" value="NZ_JACHMY010000001.1"/>
</dbReference>
<accession>A0A7W9MU43</accession>
<dbReference type="PROSITE" id="PS50921">
    <property type="entry name" value="ANTAR"/>
    <property type="match status" value="1"/>
</dbReference>
<organism evidence="2 3">
    <name type="scientific">Kribbella italica</name>
    <dbReference type="NCBI Taxonomy" id="1540520"/>
    <lineage>
        <taxon>Bacteria</taxon>
        <taxon>Bacillati</taxon>
        <taxon>Actinomycetota</taxon>
        <taxon>Actinomycetes</taxon>
        <taxon>Propionibacteriales</taxon>
        <taxon>Kribbellaceae</taxon>
        <taxon>Kribbella</taxon>
    </lineage>
</organism>
<dbReference type="AlphaFoldDB" id="A0A7W9MU43"/>
<keyword evidence="3" id="KW-1185">Reference proteome</keyword>
<evidence type="ECO:0000313" key="3">
    <source>
        <dbReference type="Proteomes" id="UP000549971"/>
    </source>
</evidence>
<comment type="caution">
    <text evidence="2">The sequence shown here is derived from an EMBL/GenBank/DDBJ whole genome shotgun (WGS) entry which is preliminary data.</text>
</comment>
<gene>
    <name evidence="2" type="ORF">HDA39_002581</name>
</gene>
<evidence type="ECO:0000259" key="1">
    <source>
        <dbReference type="PROSITE" id="PS50921"/>
    </source>
</evidence>
<dbReference type="InterPro" id="IPR005561">
    <property type="entry name" value="ANTAR"/>
</dbReference>
<dbReference type="InterPro" id="IPR036388">
    <property type="entry name" value="WH-like_DNA-bd_sf"/>
</dbReference>
<dbReference type="SMART" id="SM01012">
    <property type="entry name" value="ANTAR"/>
    <property type="match status" value="1"/>
</dbReference>
<feature type="domain" description="ANTAR" evidence="1">
    <location>
        <begin position="1"/>
        <end position="52"/>
    </location>
</feature>
<sequence>MQTALGTRTVIGQAQGIVMRRYGINAEIAQLVLIRGSQNSNTKLRTVATDLVEAQEQGRLVAALTRYGLGSGSDSDEPAGSSS</sequence>
<reference evidence="2 3" key="1">
    <citation type="submission" date="2020-08" db="EMBL/GenBank/DDBJ databases">
        <title>Sequencing the genomes of 1000 actinobacteria strains.</title>
        <authorList>
            <person name="Klenk H.-P."/>
        </authorList>
    </citation>
    <scope>NUCLEOTIDE SEQUENCE [LARGE SCALE GENOMIC DNA]</scope>
    <source>
        <strain evidence="2 3">DSM 28967</strain>
    </source>
</reference>
<dbReference type="Gene3D" id="1.10.10.10">
    <property type="entry name" value="Winged helix-like DNA-binding domain superfamily/Winged helix DNA-binding domain"/>
    <property type="match status" value="1"/>
</dbReference>
<protein>
    <recommendedName>
        <fullName evidence="1">ANTAR domain-containing protein</fullName>
    </recommendedName>
</protein>
<dbReference type="GO" id="GO:0003723">
    <property type="term" value="F:RNA binding"/>
    <property type="evidence" value="ECO:0007669"/>
    <property type="project" value="InterPro"/>
</dbReference>
<proteinExistence type="predicted"/>